<name>A0A1Q3BUT3_CEPFO</name>
<dbReference type="InterPro" id="IPR036396">
    <property type="entry name" value="Cyt_P450_sf"/>
</dbReference>
<keyword evidence="3 8" id="KW-0349">Heme</keyword>
<evidence type="ECO:0000256" key="9">
    <source>
        <dbReference type="RuleBase" id="RU000461"/>
    </source>
</evidence>
<dbReference type="EMBL" id="BDDD01000931">
    <property type="protein sequence ID" value="GAV71711.1"/>
    <property type="molecule type" value="Genomic_DNA"/>
</dbReference>
<dbReference type="GO" id="GO:0004497">
    <property type="term" value="F:monooxygenase activity"/>
    <property type="evidence" value="ECO:0007669"/>
    <property type="project" value="UniProtKB-KW"/>
</dbReference>
<dbReference type="STRING" id="3775.A0A1Q3BUT3"/>
<accession>A0A1Q3BUT3</accession>
<dbReference type="PROSITE" id="PS00086">
    <property type="entry name" value="CYTOCHROME_P450"/>
    <property type="match status" value="1"/>
</dbReference>
<dbReference type="PANTHER" id="PTHR47951">
    <property type="entry name" value="OS08G0547900 PROTEIN"/>
    <property type="match status" value="1"/>
</dbReference>
<dbReference type="GO" id="GO:0016705">
    <property type="term" value="F:oxidoreductase activity, acting on paired donors, with incorporation or reduction of molecular oxygen"/>
    <property type="evidence" value="ECO:0007669"/>
    <property type="project" value="InterPro"/>
</dbReference>
<keyword evidence="12" id="KW-1185">Reference proteome</keyword>
<dbReference type="PRINTS" id="PR00463">
    <property type="entry name" value="EP450I"/>
</dbReference>
<comment type="cofactor">
    <cofactor evidence="1 8">
        <name>heme</name>
        <dbReference type="ChEBI" id="CHEBI:30413"/>
    </cofactor>
</comment>
<keyword evidence="7 9" id="KW-0503">Monooxygenase</keyword>
<dbReference type="Proteomes" id="UP000187406">
    <property type="component" value="Unassembled WGS sequence"/>
</dbReference>
<dbReference type="GO" id="GO:0020037">
    <property type="term" value="F:heme binding"/>
    <property type="evidence" value="ECO:0007669"/>
    <property type="project" value="InterPro"/>
</dbReference>
<gene>
    <name evidence="11" type="ORF">CFOL_v3_15201</name>
</gene>
<dbReference type="AlphaFoldDB" id="A0A1Q3BUT3"/>
<dbReference type="PRINTS" id="PR00385">
    <property type="entry name" value="P450"/>
</dbReference>
<dbReference type="OrthoDB" id="6764281at2759"/>
<keyword evidence="10" id="KW-0812">Transmembrane</keyword>
<comment type="similarity">
    <text evidence="2 9">Belongs to the cytochrome P450 family.</text>
</comment>
<proteinExistence type="inferred from homology"/>
<keyword evidence="5 9" id="KW-0560">Oxidoreductase</keyword>
<evidence type="ECO:0000256" key="2">
    <source>
        <dbReference type="ARBA" id="ARBA00010617"/>
    </source>
</evidence>
<dbReference type="FunFam" id="1.10.630.10:FF:000126">
    <property type="entry name" value="Predicted protein"/>
    <property type="match status" value="1"/>
</dbReference>
<keyword evidence="4 8" id="KW-0479">Metal-binding</keyword>
<sequence>MTQNIMLGTIFVMRSYSWGENEKGDKFSLAIIIVLVTIPSIYIFLKASKRLRNRKDNLPPGPRGLPLVGYLPFLGSSVHQLFMELVQVYGPIYKLSIGRKLCVIISSPSLVKEVVRDQDITFANRNPTVAAFAFSYGGNDIAFAPYGPTWLMLRKIFVREMQSGVVLEALYTLRKNEVSKSVSHVYGNIGMPINMGELAFSTVINMISSMFWGGTLEGEKGSSVAAEFRAATFKLTKIFGTPNVSDFFPMLAWFDIQGVEREMKKVSQWIEQIYDFVIRERIKMQVKKVDGSKKDEPKDFLQLLLEFKEQDTGRSISMAQIKALLNDIVVGGTSTTSTMIEWTMAELMLHPTVMRRDQEELAQVIGVDNIVEELNIHKLSYLHAVVKETLRMHPAAPLLLPRCPTKLCTIGGYTIPKGTKVFLNVWAMHRDLLFWDNPLEFRPDRFLDPSNKLDYFGNNLHYLPFGSGRRSCAGLQLGERMLMYTLATLLHMFDWKLPSGTMADTSEKFGIVLEKSTPLIAIPTPRLHNLEVYTYEKK</sequence>
<reference evidence="12" key="1">
    <citation type="submission" date="2016-04" db="EMBL/GenBank/DDBJ databases">
        <title>Cephalotus genome sequencing.</title>
        <authorList>
            <person name="Fukushima K."/>
            <person name="Hasebe M."/>
            <person name="Fang X."/>
        </authorList>
    </citation>
    <scope>NUCLEOTIDE SEQUENCE [LARGE SCALE GENOMIC DNA]</scope>
    <source>
        <strain evidence="12">cv. St1</strain>
    </source>
</reference>
<keyword evidence="10" id="KW-1133">Transmembrane helix</keyword>
<dbReference type="SUPFAM" id="SSF48264">
    <property type="entry name" value="Cytochrome P450"/>
    <property type="match status" value="1"/>
</dbReference>
<organism evidence="11 12">
    <name type="scientific">Cephalotus follicularis</name>
    <name type="common">Albany pitcher plant</name>
    <dbReference type="NCBI Taxonomy" id="3775"/>
    <lineage>
        <taxon>Eukaryota</taxon>
        <taxon>Viridiplantae</taxon>
        <taxon>Streptophyta</taxon>
        <taxon>Embryophyta</taxon>
        <taxon>Tracheophyta</taxon>
        <taxon>Spermatophyta</taxon>
        <taxon>Magnoliopsida</taxon>
        <taxon>eudicotyledons</taxon>
        <taxon>Gunneridae</taxon>
        <taxon>Pentapetalae</taxon>
        <taxon>rosids</taxon>
        <taxon>fabids</taxon>
        <taxon>Oxalidales</taxon>
        <taxon>Cephalotaceae</taxon>
        <taxon>Cephalotus</taxon>
    </lineage>
</organism>
<comment type="caution">
    <text evidence="11">The sequence shown here is derived from an EMBL/GenBank/DDBJ whole genome shotgun (WGS) entry which is preliminary data.</text>
</comment>
<evidence type="ECO:0000256" key="7">
    <source>
        <dbReference type="ARBA" id="ARBA00023033"/>
    </source>
</evidence>
<evidence type="ECO:0000256" key="10">
    <source>
        <dbReference type="SAM" id="Phobius"/>
    </source>
</evidence>
<evidence type="ECO:0000256" key="5">
    <source>
        <dbReference type="ARBA" id="ARBA00023002"/>
    </source>
</evidence>
<dbReference type="InParanoid" id="A0A1Q3BUT3"/>
<evidence type="ECO:0000313" key="11">
    <source>
        <dbReference type="EMBL" id="GAV71711.1"/>
    </source>
</evidence>
<dbReference type="GO" id="GO:0005506">
    <property type="term" value="F:iron ion binding"/>
    <property type="evidence" value="ECO:0007669"/>
    <property type="project" value="InterPro"/>
</dbReference>
<feature type="transmembrane region" description="Helical" evidence="10">
    <location>
        <begin position="27"/>
        <end position="45"/>
    </location>
</feature>
<dbReference type="PANTHER" id="PTHR47951:SF7">
    <property type="entry name" value="FLAVONOID 3',5'-HYDROXYLASE-LIKE ISOFORM X1"/>
    <property type="match status" value="1"/>
</dbReference>
<evidence type="ECO:0000256" key="3">
    <source>
        <dbReference type="ARBA" id="ARBA00022617"/>
    </source>
</evidence>
<feature type="binding site" description="axial binding residue" evidence="8">
    <location>
        <position position="472"/>
    </location>
    <ligand>
        <name>heme</name>
        <dbReference type="ChEBI" id="CHEBI:30413"/>
    </ligand>
    <ligandPart>
        <name>Fe</name>
        <dbReference type="ChEBI" id="CHEBI:18248"/>
    </ligandPart>
</feature>
<evidence type="ECO:0000256" key="6">
    <source>
        <dbReference type="ARBA" id="ARBA00023004"/>
    </source>
</evidence>
<dbReference type="InterPro" id="IPR001128">
    <property type="entry name" value="Cyt_P450"/>
</dbReference>
<protein>
    <submittedName>
        <fullName evidence="11">p450 domain-containing protein</fullName>
    </submittedName>
</protein>
<evidence type="ECO:0000256" key="1">
    <source>
        <dbReference type="ARBA" id="ARBA00001971"/>
    </source>
</evidence>
<evidence type="ECO:0000256" key="4">
    <source>
        <dbReference type="ARBA" id="ARBA00022723"/>
    </source>
</evidence>
<dbReference type="InterPro" id="IPR017972">
    <property type="entry name" value="Cyt_P450_CS"/>
</dbReference>
<evidence type="ECO:0000256" key="8">
    <source>
        <dbReference type="PIRSR" id="PIRSR602401-1"/>
    </source>
</evidence>
<dbReference type="InterPro" id="IPR002401">
    <property type="entry name" value="Cyt_P450_E_grp-I"/>
</dbReference>
<dbReference type="Gene3D" id="1.10.630.10">
    <property type="entry name" value="Cytochrome P450"/>
    <property type="match status" value="1"/>
</dbReference>
<keyword evidence="10" id="KW-0472">Membrane</keyword>
<dbReference type="Pfam" id="PF00067">
    <property type="entry name" value="p450"/>
    <property type="match status" value="1"/>
</dbReference>
<keyword evidence="6 8" id="KW-0408">Iron</keyword>
<evidence type="ECO:0000313" key="12">
    <source>
        <dbReference type="Proteomes" id="UP000187406"/>
    </source>
</evidence>